<evidence type="ECO:0000313" key="2">
    <source>
        <dbReference type="Proteomes" id="UP000000626"/>
    </source>
</evidence>
<proteinExistence type="predicted"/>
<organism evidence="1 2">
    <name type="scientific">Neisseria meningitidis serogroup A / serotype 4A (strain DSM 15465 / Z2491)</name>
    <dbReference type="NCBI Taxonomy" id="122587"/>
    <lineage>
        <taxon>Bacteria</taxon>
        <taxon>Pseudomonadati</taxon>
        <taxon>Pseudomonadota</taxon>
        <taxon>Betaproteobacteria</taxon>
        <taxon>Neisseriales</taxon>
        <taxon>Neisseriaceae</taxon>
        <taxon>Neisseria</taxon>
    </lineage>
</organism>
<dbReference type="GeneID" id="93386104"/>
<gene>
    <name evidence="1" type="ordered locus">NMA1297</name>
</gene>
<name>A0A0U1RIU3_NEIMA</name>
<dbReference type="RefSeq" id="WP_002213620.1">
    <property type="nucleotide sequence ID" value="NC_003116.1"/>
</dbReference>
<protein>
    <submittedName>
        <fullName evidence="1">Uncharacterized protein</fullName>
    </submittedName>
</protein>
<dbReference type="AlphaFoldDB" id="A0A0U1RIU3"/>
<dbReference type="KEGG" id="nma:NMA1297"/>
<reference evidence="1 2" key="1">
    <citation type="journal article" date="2000" name="Nature">
        <title>Complete DNA sequence of a serogroup A strain of Neisseria meningitidis Z2491.</title>
        <authorList>
            <person name="Parkhill J."/>
            <person name="Achtman M."/>
            <person name="James K.D."/>
            <person name="Bentley S.D."/>
            <person name="Churcher C."/>
            <person name="Klee S.R."/>
            <person name="Morelli G."/>
            <person name="Basham D."/>
            <person name="Brown D."/>
            <person name="Chillingworth T."/>
            <person name="Davies R.M."/>
            <person name="Davis P."/>
            <person name="Devlin K."/>
            <person name="Feltwell T."/>
            <person name="Hamlin N."/>
            <person name="Holroyd S."/>
            <person name="Jagels K."/>
            <person name="Leather S."/>
            <person name="Moule S."/>
            <person name="Mungall K."/>
            <person name="Quail M.A."/>
            <person name="Rajandream M.A."/>
            <person name="Rutherford K.M."/>
            <person name="Simmonds M."/>
            <person name="Skelton J."/>
            <person name="Whitehead S."/>
            <person name="Spratt B.G."/>
            <person name="Barrell B.G."/>
        </authorList>
    </citation>
    <scope>NUCLEOTIDE SEQUENCE [LARGE SCALE GENOMIC DNA]</scope>
    <source>
        <strain evidence="2">DSM 15465 / Z2491</strain>
    </source>
</reference>
<sequence>MVDEKLAENRKRYEQKRVIKKVSFNAETEKELLEYAQNIDFSQWVKSIIKEKIKK</sequence>
<evidence type="ECO:0000313" key="1">
    <source>
        <dbReference type="EMBL" id="CAM08481.1"/>
    </source>
</evidence>
<dbReference type="EnsemblBacteria" id="CAM08481">
    <property type="protein sequence ID" value="CAM08481"/>
    <property type="gene ID" value="NMA1297"/>
</dbReference>
<dbReference type="HOGENOM" id="CLU_199013_1_0_4"/>
<dbReference type="Proteomes" id="UP000000626">
    <property type="component" value="Chromosome"/>
</dbReference>
<dbReference type="EMBL" id="AL157959">
    <property type="protein sequence ID" value="CAM08481.1"/>
    <property type="molecule type" value="Genomic_DNA"/>
</dbReference>
<accession>A0A0U1RIU3</accession>